<proteinExistence type="predicted"/>
<name>A0A179EST5_ENTTH</name>
<protein>
    <submittedName>
        <fullName evidence="1">Uncharacterized protein</fullName>
    </submittedName>
</protein>
<comment type="caution">
    <text evidence="1">The sequence shown here is derived from an EMBL/GenBank/DDBJ whole genome shotgun (WGS) entry which is preliminary data.</text>
</comment>
<dbReference type="InterPro" id="IPR006938">
    <property type="entry name" value="DUF624"/>
</dbReference>
<dbReference type="Pfam" id="PF04854">
    <property type="entry name" value="DUF624"/>
    <property type="match status" value="1"/>
</dbReference>
<accession>A0A179EST5</accession>
<gene>
    <name evidence="1" type="ORF">A6E74_02245</name>
</gene>
<keyword evidence="2" id="KW-1185">Reference proteome</keyword>
<dbReference type="KEGG" id="eth:CK496_05415"/>
<sequence>MFKQQSFETNIYMKLFHWAYLFLAGNLSFMLVSFPFFLVTITSAIDVRNLFFFLGASVFFLPAALALMAWINKWREEKEVAPFKDYFHFYFLFWKKSFLLGSVGWLGCLIVGGDILFLSQVTYGRWLVPFLFLLLILLVAIQLNSYYFQVKNPEASVTVLLKVATYVALKKWYISLLNAVLVGIVPIMMILKPQFGFTLFPVFFFGLIYLNCGRHYRGIL</sequence>
<dbReference type="PATRIC" id="fig|417368.6.peg.1546"/>
<dbReference type="OrthoDB" id="2182688at2"/>
<organism evidence="1 2">
    <name type="scientific">Enterococcus thailandicus</name>
    <dbReference type="NCBI Taxonomy" id="417368"/>
    <lineage>
        <taxon>Bacteria</taxon>
        <taxon>Bacillati</taxon>
        <taxon>Bacillota</taxon>
        <taxon>Bacilli</taxon>
        <taxon>Lactobacillales</taxon>
        <taxon>Enterococcaceae</taxon>
        <taxon>Enterococcus</taxon>
    </lineage>
</organism>
<evidence type="ECO:0000313" key="1">
    <source>
        <dbReference type="EMBL" id="OAQ56254.1"/>
    </source>
</evidence>
<dbReference type="GeneID" id="77487075"/>
<dbReference type="Proteomes" id="UP000078516">
    <property type="component" value="Unassembled WGS sequence"/>
</dbReference>
<evidence type="ECO:0000313" key="2">
    <source>
        <dbReference type="Proteomes" id="UP000078516"/>
    </source>
</evidence>
<dbReference type="RefSeq" id="WP_067481747.1">
    <property type="nucleotide sequence ID" value="NZ_BJUG01000004.1"/>
</dbReference>
<dbReference type="AlphaFoldDB" id="A0A179EST5"/>
<reference evidence="1 2" key="1">
    <citation type="submission" date="2016-04" db="EMBL/GenBank/DDBJ databases">
        <title>Draft genome of an Enterococcus thailandicus strain isolated from bovine feces.</title>
        <authorList>
            <person name="Beukers A.G."/>
            <person name="Zaheer R."/>
            <person name="Goji N."/>
            <person name="Cook S.R."/>
            <person name="Amoako K."/>
            <person name="Chaves A.V."/>
            <person name="Ward M.P."/>
            <person name="Mcallister T.A."/>
        </authorList>
    </citation>
    <scope>NUCLEOTIDE SEQUENCE [LARGE SCALE GENOMIC DNA]</scope>
    <source>
        <strain evidence="1 2">F0711D 46</strain>
    </source>
</reference>
<dbReference type="EMBL" id="LWMN01000010">
    <property type="protein sequence ID" value="OAQ56254.1"/>
    <property type="molecule type" value="Genomic_DNA"/>
</dbReference>